<comment type="similarity">
    <text evidence="2">Belongs to the SNAP family.</text>
</comment>
<dbReference type="AlphaFoldDB" id="A0A409YRP7"/>
<comment type="caution">
    <text evidence="9">The sequence shown here is derived from an EMBL/GenBank/DDBJ whole genome shotgun (WGS) entry which is preliminary data.</text>
</comment>
<gene>
    <name evidence="9" type="ORF">CVT26_008932</name>
</gene>
<feature type="region of interest" description="Disordered" evidence="7">
    <location>
        <begin position="1"/>
        <end position="24"/>
    </location>
</feature>
<dbReference type="GO" id="GO:0006886">
    <property type="term" value="P:intracellular protein transport"/>
    <property type="evidence" value="ECO:0007669"/>
    <property type="project" value="InterPro"/>
</dbReference>
<evidence type="ECO:0000256" key="7">
    <source>
        <dbReference type="SAM" id="MobiDB-lite"/>
    </source>
</evidence>
<protein>
    <submittedName>
        <fullName evidence="9">Uncharacterized protein</fullName>
    </submittedName>
</protein>
<proteinExistence type="inferred from homology"/>
<feature type="region of interest" description="Disordered" evidence="7">
    <location>
        <begin position="468"/>
        <end position="489"/>
    </location>
</feature>
<evidence type="ECO:0000313" key="10">
    <source>
        <dbReference type="Proteomes" id="UP000284706"/>
    </source>
</evidence>
<dbReference type="CDD" id="cd15832">
    <property type="entry name" value="SNAP"/>
    <property type="match status" value="1"/>
</dbReference>
<evidence type="ECO:0000256" key="5">
    <source>
        <dbReference type="ARBA" id="ARBA00022927"/>
    </source>
</evidence>
<dbReference type="PRINTS" id="PR00448">
    <property type="entry name" value="NSFATTACHMNT"/>
</dbReference>
<keyword evidence="10" id="KW-1185">Reference proteome</keyword>
<evidence type="ECO:0000256" key="4">
    <source>
        <dbReference type="ARBA" id="ARBA00022892"/>
    </source>
</evidence>
<dbReference type="Gene3D" id="1.25.40.10">
    <property type="entry name" value="Tetratricopeptide repeat domain"/>
    <property type="match status" value="1"/>
</dbReference>
<keyword evidence="8" id="KW-1133">Transmembrane helix</keyword>
<dbReference type="InParanoid" id="A0A409YRP7"/>
<accession>A0A409YRP7</accession>
<keyword evidence="5" id="KW-0653">Protein transport</keyword>
<dbReference type="Proteomes" id="UP000284706">
    <property type="component" value="Unassembled WGS sequence"/>
</dbReference>
<evidence type="ECO:0000256" key="1">
    <source>
        <dbReference type="ARBA" id="ARBA00004170"/>
    </source>
</evidence>
<dbReference type="GO" id="GO:0005483">
    <property type="term" value="F:soluble NSF attachment protein activity"/>
    <property type="evidence" value="ECO:0007669"/>
    <property type="project" value="UniProtKB-ARBA"/>
</dbReference>
<feature type="region of interest" description="Disordered" evidence="7">
    <location>
        <begin position="418"/>
        <end position="447"/>
    </location>
</feature>
<comment type="subcellular location">
    <subcellularLocation>
        <location evidence="1">Membrane</location>
        <topology evidence="1">Peripheral membrane protein</topology>
    </subcellularLocation>
</comment>
<evidence type="ECO:0000256" key="2">
    <source>
        <dbReference type="ARBA" id="ARBA00010050"/>
    </source>
</evidence>
<keyword evidence="6 8" id="KW-0472">Membrane</keyword>
<evidence type="ECO:0000256" key="8">
    <source>
        <dbReference type="SAM" id="Phobius"/>
    </source>
</evidence>
<evidence type="ECO:0000313" key="9">
    <source>
        <dbReference type="EMBL" id="PPR05691.1"/>
    </source>
</evidence>
<dbReference type="PANTHER" id="PTHR13768">
    <property type="entry name" value="SOLUBLE NSF ATTACHMENT PROTEIN SNAP"/>
    <property type="match status" value="1"/>
</dbReference>
<name>A0A409YRP7_9AGAR</name>
<dbReference type="EMBL" id="NHYE01000443">
    <property type="protein sequence ID" value="PPR05691.1"/>
    <property type="molecule type" value="Genomic_DNA"/>
</dbReference>
<dbReference type="GO" id="GO:0016765">
    <property type="term" value="F:transferase activity, transferring alkyl or aryl (other than methyl) groups"/>
    <property type="evidence" value="ECO:0007669"/>
    <property type="project" value="InterPro"/>
</dbReference>
<keyword evidence="8" id="KW-0812">Transmembrane</keyword>
<dbReference type="SUPFAM" id="SSF48452">
    <property type="entry name" value="TPR-like"/>
    <property type="match status" value="1"/>
</dbReference>
<sequence length="634" mass="70949">MPSKSPAQILLEKADKKANSSGGWFTSSSTKYEEAGDLYQQAANSFKLEKLFKEAGDAFAREAECRELCKEENEASNAWWNAAKAYKRGYPDLAIQALTQTVVHLTKAGRFRQAADREKEIGQIYLQESNNLQKACESFERAGDWYQQEDAAATANACFKDAADLHAELENYPQAIARYEQVADQSLTSALTKYSVKEYWLRASLCALALGDTVTAKRNMQKYCSQDVTFSSTREAKFINVLIEAVEGGDVEAFTAAVVEFDQVTKLDNWKTNILLKIKRVHVARSLLLPAMGLFFAVLLRALHFFYAAALAVKLFWKRQTGVSPQPLTASRRRLPKHLAIVFAVDPSLQEEVAQDVLTESVVDAVTWCQAIGVQKLTIYEERGVFHRCPWLPVELTGPRADLLSNCVPTIRDRLHVQSGEDCSTGSETEYPLTPPPSDYAESRPLSPDFRSEESTFRITTIRVGASPCGDELRKSSPTLRKHRKQRTSGDSGISDILVCFASRESAKPAIANVAQDLARNERSRKSSPAYADGPFEISVPELGRLLEDDDALSAPDFMIVHHVESLGYVSRPLELHGFPPWHIRLTEIYHSKPHKSTVQKWLSPHWPLAFPLDENTFRASLDEFASAEMRFGK</sequence>
<reference evidence="9 10" key="1">
    <citation type="journal article" date="2018" name="Evol. Lett.">
        <title>Horizontal gene cluster transfer increased hallucinogenic mushroom diversity.</title>
        <authorList>
            <person name="Reynolds H.T."/>
            <person name="Vijayakumar V."/>
            <person name="Gluck-Thaler E."/>
            <person name="Korotkin H.B."/>
            <person name="Matheny P.B."/>
            <person name="Slot J.C."/>
        </authorList>
    </citation>
    <scope>NUCLEOTIDE SEQUENCE [LARGE SCALE GENOMIC DNA]</scope>
    <source>
        <strain evidence="9 10">SRW20</strain>
    </source>
</reference>
<dbReference type="FunFam" id="1.25.40.10:FF:000049">
    <property type="entry name" value="Alpha-soluble NSF attachment protein-like"/>
    <property type="match status" value="1"/>
</dbReference>
<dbReference type="STRING" id="231916.A0A409YRP7"/>
<dbReference type="GO" id="GO:0019905">
    <property type="term" value="F:syntaxin binding"/>
    <property type="evidence" value="ECO:0007669"/>
    <property type="project" value="TreeGrafter"/>
</dbReference>
<evidence type="ECO:0000256" key="3">
    <source>
        <dbReference type="ARBA" id="ARBA00022448"/>
    </source>
</evidence>
<dbReference type="InterPro" id="IPR036424">
    <property type="entry name" value="UPP_synth-like_sf"/>
</dbReference>
<dbReference type="InterPro" id="IPR000744">
    <property type="entry name" value="NSF_attach"/>
</dbReference>
<keyword evidence="4" id="KW-0931">ER-Golgi transport</keyword>
<dbReference type="PANTHER" id="PTHR13768:SF8">
    <property type="entry name" value="ALPHA-SOLUBLE NSF ATTACHMENT PROTEIN"/>
    <property type="match status" value="1"/>
</dbReference>
<evidence type="ECO:0000256" key="6">
    <source>
        <dbReference type="ARBA" id="ARBA00023136"/>
    </source>
</evidence>
<dbReference type="GO" id="GO:0031201">
    <property type="term" value="C:SNARE complex"/>
    <property type="evidence" value="ECO:0007669"/>
    <property type="project" value="TreeGrafter"/>
</dbReference>
<dbReference type="Pfam" id="PF14938">
    <property type="entry name" value="SNAP"/>
    <property type="match status" value="1"/>
</dbReference>
<dbReference type="Gene3D" id="3.40.1180.10">
    <property type="entry name" value="Decaprenyl diphosphate synthase-like"/>
    <property type="match status" value="1"/>
</dbReference>
<dbReference type="GO" id="GO:0035494">
    <property type="term" value="P:SNARE complex disassembly"/>
    <property type="evidence" value="ECO:0007669"/>
    <property type="project" value="TreeGrafter"/>
</dbReference>
<feature type="transmembrane region" description="Helical" evidence="8">
    <location>
        <begin position="287"/>
        <end position="317"/>
    </location>
</feature>
<dbReference type="InterPro" id="IPR011990">
    <property type="entry name" value="TPR-like_helical_dom_sf"/>
</dbReference>
<organism evidence="9 10">
    <name type="scientific">Gymnopilus dilepis</name>
    <dbReference type="NCBI Taxonomy" id="231916"/>
    <lineage>
        <taxon>Eukaryota</taxon>
        <taxon>Fungi</taxon>
        <taxon>Dikarya</taxon>
        <taxon>Basidiomycota</taxon>
        <taxon>Agaricomycotina</taxon>
        <taxon>Agaricomycetes</taxon>
        <taxon>Agaricomycetidae</taxon>
        <taxon>Agaricales</taxon>
        <taxon>Agaricineae</taxon>
        <taxon>Hymenogastraceae</taxon>
        <taxon>Gymnopilus</taxon>
    </lineage>
</organism>
<dbReference type="OrthoDB" id="9984275at2759"/>
<dbReference type="SUPFAM" id="SSF64005">
    <property type="entry name" value="Undecaprenyl diphosphate synthase"/>
    <property type="match status" value="2"/>
</dbReference>
<dbReference type="GO" id="GO:0005774">
    <property type="term" value="C:vacuolar membrane"/>
    <property type="evidence" value="ECO:0007669"/>
    <property type="project" value="TreeGrafter"/>
</dbReference>
<keyword evidence="3" id="KW-0813">Transport</keyword>